<feature type="region of interest" description="Disordered" evidence="9">
    <location>
        <begin position="1"/>
        <end position="31"/>
    </location>
</feature>
<protein>
    <recommendedName>
        <fullName evidence="3">Conserved oligomeric Golgi complex subunit 3</fullName>
    </recommendedName>
    <alternativeName>
        <fullName evidence="8">Component of oligomeric Golgi complex 3</fullName>
    </alternativeName>
</protein>
<dbReference type="Proteomes" id="UP000198287">
    <property type="component" value="Unassembled WGS sequence"/>
</dbReference>
<comment type="caution">
    <text evidence="12">The sequence shown here is derived from an EMBL/GenBank/DDBJ whole genome shotgun (WGS) entry which is preliminary data.</text>
</comment>
<keyword evidence="13" id="KW-1185">Reference proteome</keyword>
<dbReference type="GO" id="GO:0000139">
    <property type="term" value="C:Golgi membrane"/>
    <property type="evidence" value="ECO:0007669"/>
    <property type="project" value="UniProtKB-SubCell"/>
</dbReference>
<name>A0A226EPG2_FOLCA</name>
<proteinExistence type="inferred from homology"/>
<dbReference type="OrthoDB" id="296793at2759"/>
<accession>A0A226EPG2</accession>
<dbReference type="GO" id="GO:0007030">
    <property type="term" value="P:Golgi organization"/>
    <property type="evidence" value="ECO:0007669"/>
    <property type="project" value="TreeGrafter"/>
</dbReference>
<evidence type="ECO:0000256" key="3">
    <source>
        <dbReference type="ARBA" id="ARBA00020976"/>
    </source>
</evidence>
<dbReference type="EMBL" id="LNIX01000002">
    <property type="protein sequence ID" value="OXA59170.1"/>
    <property type="molecule type" value="Genomic_DNA"/>
</dbReference>
<evidence type="ECO:0000256" key="4">
    <source>
        <dbReference type="ARBA" id="ARBA00022448"/>
    </source>
</evidence>
<evidence type="ECO:0000256" key="7">
    <source>
        <dbReference type="ARBA" id="ARBA00023136"/>
    </source>
</evidence>
<evidence type="ECO:0000256" key="9">
    <source>
        <dbReference type="SAM" id="MobiDB-lite"/>
    </source>
</evidence>
<evidence type="ECO:0000313" key="13">
    <source>
        <dbReference type="Proteomes" id="UP000198287"/>
    </source>
</evidence>
<dbReference type="InterPro" id="IPR016159">
    <property type="entry name" value="Cullin_repeat-like_dom_sf"/>
</dbReference>
<evidence type="ECO:0000256" key="2">
    <source>
        <dbReference type="ARBA" id="ARBA00009936"/>
    </source>
</evidence>
<dbReference type="GO" id="GO:0017119">
    <property type="term" value="C:Golgi transport complex"/>
    <property type="evidence" value="ECO:0007669"/>
    <property type="project" value="TreeGrafter"/>
</dbReference>
<feature type="compositionally biased region" description="Low complexity" evidence="9">
    <location>
        <begin position="1"/>
        <end position="14"/>
    </location>
</feature>
<dbReference type="STRING" id="158441.A0A226EPG2"/>
<evidence type="ECO:0000256" key="6">
    <source>
        <dbReference type="ARBA" id="ARBA00023034"/>
    </source>
</evidence>
<dbReference type="OMA" id="DEFELWG"/>
<gene>
    <name evidence="12" type="ORF">Fcan01_04564</name>
</gene>
<comment type="similarity">
    <text evidence="2">Belongs to the COG3 family.</text>
</comment>
<dbReference type="SUPFAM" id="SSF74788">
    <property type="entry name" value="Cullin repeat-like"/>
    <property type="match status" value="1"/>
</dbReference>
<evidence type="ECO:0000256" key="1">
    <source>
        <dbReference type="ARBA" id="ARBA00004395"/>
    </source>
</evidence>
<dbReference type="GO" id="GO:0005801">
    <property type="term" value="C:cis-Golgi network"/>
    <property type="evidence" value="ECO:0007669"/>
    <property type="project" value="InterPro"/>
</dbReference>
<dbReference type="PANTHER" id="PTHR13302:SF8">
    <property type="entry name" value="CONSERVED OLIGOMERIC GOLGI COMPLEX SUBUNIT 3"/>
    <property type="match status" value="1"/>
</dbReference>
<evidence type="ECO:0000259" key="11">
    <source>
        <dbReference type="Pfam" id="PF20671"/>
    </source>
</evidence>
<organism evidence="12 13">
    <name type="scientific">Folsomia candida</name>
    <name type="common">Springtail</name>
    <dbReference type="NCBI Taxonomy" id="158441"/>
    <lineage>
        <taxon>Eukaryota</taxon>
        <taxon>Metazoa</taxon>
        <taxon>Ecdysozoa</taxon>
        <taxon>Arthropoda</taxon>
        <taxon>Hexapoda</taxon>
        <taxon>Collembola</taxon>
        <taxon>Entomobryomorpha</taxon>
        <taxon>Isotomoidea</taxon>
        <taxon>Isotomidae</taxon>
        <taxon>Proisotominae</taxon>
        <taxon>Folsomia</taxon>
    </lineage>
</organism>
<dbReference type="PANTHER" id="PTHR13302">
    <property type="entry name" value="CONSERVED OLIGOMERIC GOLGI COMPLEX COMPONENT 3"/>
    <property type="match status" value="1"/>
</dbReference>
<dbReference type="AlphaFoldDB" id="A0A226EPG2"/>
<dbReference type="GO" id="GO:0006891">
    <property type="term" value="P:intra-Golgi vesicle-mediated transport"/>
    <property type="evidence" value="ECO:0007669"/>
    <property type="project" value="TreeGrafter"/>
</dbReference>
<dbReference type="Pfam" id="PF20671">
    <property type="entry name" value="COG3_C"/>
    <property type="match status" value="1"/>
</dbReference>
<keyword evidence="5" id="KW-0653">Protein transport</keyword>
<feature type="domain" description="Conserved oligomeric Golgi complex subunit 3 C-terminal" evidence="11">
    <location>
        <begin position="286"/>
        <end position="641"/>
    </location>
</feature>
<evidence type="ECO:0000256" key="5">
    <source>
        <dbReference type="ARBA" id="ARBA00022927"/>
    </source>
</evidence>
<dbReference type="GO" id="GO:0006886">
    <property type="term" value="P:intracellular protein transport"/>
    <property type="evidence" value="ECO:0007669"/>
    <property type="project" value="InterPro"/>
</dbReference>
<dbReference type="InterPro" id="IPR007265">
    <property type="entry name" value="COG_su3"/>
</dbReference>
<evidence type="ECO:0000256" key="8">
    <source>
        <dbReference type="ARBA" id="ARBA00031339"/>
    </source>
</evidence>
<keyword evidence="4" id="KW-0813">Transport</keyword>
<sequence>MLTTSSPQQSPSLSRYKERIGQYEDSTNPLAPLTPAQRQLILDLTHNPVERPIPSHLKPIPKTKTLELKENSEQEAGVDFDKFEFTTKYEFAKWFKEVENDIGEEQDLKVLTYLESLQESRKTVSGVLGAVNSALDELQSLESNYHFVSNKTNALHNSCRQLIQEQQTLDGVAQELDTNLDHFLQLEKVASKLSVPTILVTSDAFFAILEQIDTCLSFMVHNPSFKESSVYAAKFKHCLNRALSLVKSEVNKALQETTYEITATVLEQSEGPNPELQTAANSLFPLIYGKFSAGISKMKKVFTEIEQRRNAWPEYAELFNEIQQSFLKERYNLLSQSVWATVSELNKRGKTGVDLCSTIRMGCSFCINLCLDEFRLFGDFFQPSYTVVFDEFADNLFTPIYESLRPLVIKIQHLETLAEICAILRVEMLQEQVSNIPQGLNSFINIVEQLLQDTQERLVYRAHIYISTDIRNYNPGPGDLAYPEKLEMMEQQIAETIDQTAPPDRPLVRSNSQTSIISLSSVTSQEVGTINSQLQIPRPLKSSSSPADLHGMWFPSVRRTLLCLSKLHRCLDKAIFQGLSQEALIACIANVSLSAQAISSKKTVVDGQLFEIKHLLILREQIAPFQADFAVKETSLDFSRMKTAALSLLQKKKQVLLMNSNNSLLEFIVDGTPQVKEYFLDSKKEVDKQLKFTCEQFISHCTLILIGPVKNFITKASRIIEALKEKPDLVLSQQSFALPNVLSQLIQETMESLKSKLPFIHKSMKLYLANRETEFILFRPVKNNVLNGFLQLENIVAVYYSAETQLTCPTQDAINVLISTIMIQN</sequence>
<evidence type="ECO:0000313" key="12">
    <source>
        <dbReference type="EMBL" id="OXA59170.1"/>
    </source>
</evidence>
<dbReference type="InterPro" id="IPR048320">
    <property type="entry name" value="COG3_N"/>
</dbReference>
<keyword evidence="6" id="KW-0333">Golgi apparatus</keyword>
<feature type="domain" description="Conserved oligomeric Golgi complex subunit 3 N-terminal" evidence="10">
    <location>
        <begin position="112"/>
        <end position="255"/>
    </location>
</feature>
<reference evidence="12 13" key="1">
    <citation type="submission" date="2015-12" db="EMBL/GenBank/DDBJ databases">
        <title>The genome of Folsomia candida.</title>
        <authorList>
            <person name="Faddeeva A."/>
            <person name="Derks M.F."/>
            <person name="Anvar Y."/>
            <person name="Smit S."/>
            <person name="Van Straalen N."/>
            <person name="Roelofs D."/>
        </authorList>
    </citation>
    <scope>NUCLEOTIDE SEQUENCE [LARGE SCALE GENOMIC DNA]</scope>
    <source>
        <strain evidence="12 13">VU population</strain>
        <tissue evidence="12">Whole body</tissue>
    </source>
</reference>
<evidence type="ECO:0000259" key="10">
    <source>
        <dbReference type="Pfam" id="PF04136"/>
    </source>
</evidence>
<dbReference type="InterPro" id="IPR048685">
    <property type="entry name" value="COG3_C"/>
</dbReference>
<keyword evidence="7" id="KW-0472">Membrane</keyword>
<dbReference type="Pfam" id="PF04136">
    <property type="entry name" value="COG3_N"/>
    <property type="match status" value="1"/>
</dbReference>
<comment type="subcellular location">
    <subcellularLocation>
        <location evidence="1">Golgi apparatus membrane</location>
        <topology evidence="1">Peripheral membrane protein</topology>
    </subcellularLocation>
</comment>